<dbReference type="AlphaFoldDB" id="A0A176YQK2"/>
<dbReference type="PANTHER" id="PTHR47506">
    <property type="entry name" value="TRANSCRIPTIONAL REGULATORY PROTEIN"/>
    <property type="match status" value="1"/>
</dbReference>
<keyword evidence="4" id="KW-0804">Transcription</keyword>
<dbReference type="SUPFAM" id="SSF48498">
    <property type="entry name" value="Tetracyclin repressor-like, C-terminal domain"/>
    <property type="match status" value="1"/>
</dbReference>
<dbReference type="PROSITE" id="PS50977">
    <property type="entry name" value="HTH_TETR_2"/>
    <property type="match status" value="1"/>
</dbReference>
<dbReference type="OrthoDB" id="9802802at2"/>
<comment type="caution">
    <text evidence="7">The sequence shown here is derived from an EMBL/GenBank/DDBJ whole genome shotgun (WGS) entry which is preliminary data.</text>
</comment>
<protein>
    <submittedName>
        <fullName evidence="7">Transcriptional regulator</fullName>
    </submittedName>
</protein>
<dbReference type="GO" id="GO:0003677">
    <property type="term" value="F:DNA binding"/>
    <property type="evidence" value="ECO:0007669"/>
    <property type="project" value="UniProtKB-UniRule"/>
</dbReference>
<dbReference type="InterPro" id="IPR039538">
    <property type="entry name" value="BetI_C"/>
</dbReference>
<evidence type="ECO:0000256" key="4">
    <source>
        <dbReference type="ARBA" id="ARBA00023163"/>
    </source>
</evidence>
<dbReference type="Pfam" id="PF00440">
    <property type="entry name" value="TetR_N"/>
    <property type="match status" value="1"/>
</dbReference>
<feature type="domain" description="HTH tetR-type" evidence="6">
    <location>
        <begin position="10"/>
        <end position="70"/>
    </location>
</feature>
<accession>A0A176YQK2</accession>
<evidence type="ECO:0000256" key="5">
    <source>
        <dbReference type="PROSITE-ProRule" id="PRU00335"/>
    </source>
</evidence>
<evidence type="ECO:0000256" key="3">
    <source>
        <dbReference type="ARBA" id="ARBA00023125"/>
    </source>
</evidence>
<name>A0A176YQK2_9BRAD</name>
<keyword evidence="2" id="KW-0805">Transcription regulation</keyword>
<dbReference type="Gene3D" id="1.10.357.10">
    <property type="entry name" value="Tetracycline Repressor, domain 2"/>
    <property type="match status" value="1"/>
</dbReference>
<dbReference type="PRINTS" id="PR00455">
    <property type="entry name" value="HTHTETR"/>
</dbReference>
<dbReference type="RefSeq" id="WP_063700044.1">
    <property type="nucleotide sequence ID" value="NZ_LUUB01000054.1"/>
</dbReference>
<keyword evidence="3 5" id="KW-0238">DNA-binding</keyword>
<evidence type="ECO:0000259" key="6">
    <source>
        <dbReference type="PROSITE" id="PS50977"/>
    </source>
</evidence>
<dbReference type="InterPro" id="IPR036271">
    <property type="entry name" value="Tet_transcr_reg_TetR-rel_C_sf"/>
</dbReference>
<dbReference type="Proteomes" id="UP000076959">
    <property type="component" value="Unassembled WGS sequence"/>
</dbReference>
<dbReference type="SUPFAM" id="SSF46689">
    <property type="entry name" value="Homeodomain-like"/>
    <property type="match status" value="1"/>
</dbReference>
<reference evidence="7 8" key="1">
    <citation type="submission" date="2016-03" db="EMBL/GenBank/DDBJ databases">
        <title>Draft Genome Sequence of the Strain BR 10245 (Bradyrhizobium sp.) isolated from nodules of Centrolobium paraense.</title>
        <authorList>
            <person name="Simoes-Araujo J.L.Sr."/>
            <person name="Barauna A.C."/>
            <person name="Silva K."/>
            <person name="Zilli J.E."/>
        </authorList>
    </citation>
    <scope>NUCLEOTIDE SEQUENCE [LARGE SCALE GENOMIC DNA]</scope>
    <source>
        <strain evidence="7 8">BR 10245</strain>
    </source>
</reference>
<evidence type="ECO:0000313" key="7">
    <source>
        <dbReference type="EMBL" id="OAF09871.1"/>
    </source>
</evidence>
<feature type="DNA-binding region" description="H-T-H motif" evidence="5">
    <location>
        <begin position="33"/>
        <end position="52"/>
    </location>
</feature>
<dbReference type="PANTHER" id="PTHR47506:SF1">
    <property type="entry name" value="HTH-TYPE TRANSCRIPTIONAL REGULATOR YJDC"/>
    <property type="match status" value="1"/>
</dbReference>
<evidence type="ECO:0000256" key="2">
    <source>
        <dbReference type="ARBA" id="ARBA00023015"/>
    </source>
</evidence>
<dbReference type="Pfam" id="PF13977">
    <property type="entry name" value="TetR_C_6"/>
    <property type="match status" value="1"/>
</dbReference>
<dbReference type="InterPro" id="IPR001647">
    <property type="entry name" value="HTH_TetR"/>
</dbReference>
<evidence type="ECO:0000256" key="1">
    <source>
        <dbReference type="ARBA" id="ARBA00022491"/>
    </source>
</evidence>
<evidence type="ECO:0000313" key="8">
    <source>
        <dbReference type="Proteomes" id="UP000076959"/>
    </source>
</evidence>
<keyword evidence="8" id="KW-1185">Reference proteome</keyword>
<keyword evidence="1" id="KW-0678">Repressor</keyword>
<dbReference type="EMBL" id="LUUB01000054">
    <property type="protein sequence ID" value="OAF09871.1"/>
    <property type="molecule type" value="Genomic_DNA"/>
</dbReference>
<sequence>MPKITEKKREGRRQQVLEAALACFSEDGFHQTGMADIVKRSGLSHGAVYLYFRSKDDLIEALADDRHRREAVLNSVAQGSSDPLEALHALVRVYAQWLTEPAGEARRRVGIHGWAEALRNRRVRASVVEGIDMPRALIVALIERAQHDGLIKRHLDADATARVLIAIFQGFVLQKCWGEDIDVEACMTAVAGVIDGFRTTKPDVRRRTRA</sequence>
<gene>
    <name evidence="7" type="ORF">AYJ54_11740</name>
</gene>
<organism evidence="7 8">
    <name type="scientific">Bradyrhizobium centrolobii</name>
    <dbReference type="NCBI Taxonomy" id="1505087"/>
    <lineage>
        <taxon>Bacteria</taxon>
        <taxon>Pseudomonadati</taxon>
        <taxon>Pseudomonadota</taxon>
        <taxon>Alphaproteobacteria</taxon>
        <taxon>Hyphomicrobiales</taxon>
        <taxon>Nitrobacteraceae</taxon>
        <taxon>Bradyrhizobium</taxon>
    </lineage>
</organism>
<dbReference type="InterPro" id="IPR009057">
    <property type="entry name" value="Homeodomain-like_sf"/>
</dbReference>
<dbReference type="STRING" id="1505087.AYJ54_11740"/>
<proteinExistence type="predicted"/>